<evidence type="ECO:0000256" key="10">
    <source>
        <dbReference type="ARBA" id="ARBA00022842"/>
    </source>
</evidence>
<dbReference type="InterPro" id="IPR005121">
    <property type="entry name" value="Fdx_antiC-bd"/>
</dbReference>
<evidence type="ECO:0000256" key="7">
    <source>
        <dbReference type="ARBA" id="ARBA00022723"/>
    </source>
</evidence>
<dbReference type="SUPFAM" id="SSF56037">
    <property type="entry name" value="PheT/TilS domain"/>
    <property type="match status" value="1"/>
</dbReference>
<dbReference type="EC" id="6.1.1.20" evidence="15"/>
<keyword evidence="13 15" id="KW-0030">Aminoacyl-tRNA synthetase</keyword>
<evidence type="ECO:0000256" key="8">
    <source>
        <dbReference type="ARBA" id="ARBA00022741"/>
    </source>
</evidence>
<feature type="domain" description="FDX-ACB" evidence="18">
    <location>
        <begin position="718"/>
        <end position="811"/>
    </location>
</feature>
<keyword evidence="10 15" id="KW-0460">Magnesium</keyword>
<dbReference type="FunFam" id="2.40.50.140:FF:000045">
    <property type="entry name" value="Phenylalanine--tRNA ligase beta subunit"/>
    <property type="match status" value="1"/>
</dbReference>
<dbReference type="Gene3D" id="3.30.56.10">
    <property type="match status" value="2"/>
</dbReference>
<dbReference type="CDD" id="cd00769">
    <property type="entry name" value="PheRS_beta_core"/>
    <property type="match status" value="1"/>
</dbReference>
<keyword evidence="12 15" id="KW-0648">Protein biosynthesis</keyword>
<dbReference type="Pfam" id="PF03483">
    <property type="entry name" value="B3_4"/>
    <property type="match status" value="1"/>
</dbReference>
<dbReference type="SMART" id="SM00874">
    <property type="entry name" value="B5"/>
    <property type="match status" value="1"/>
</dbReference>
<dbReference type="SUPFAM" id="SSF50249">
    <property type="entry name" value="Nucleic acid-binding proteins"/>
    <property type="match status" value="1"/>
</dbReference>
<comment type="subunit">
    <text evidence="3 15">Tetramer of two alpha and two beta subunits.</text>
</comment>
<reference evidence="20 21" key="1">
    <citation type="submission" date="2017-08" db="EMBL/GenBank/DDBJ databases">
        <authorList>
            <person name="de Groot N.N."/>
        </authorList>
    </citation>
    <scope>NUCLEOTIDE SEQUENCE [LARGE SCALE GENOMIC DNA]</scope>
    <source>
        <strain evidence="20 21">HM2</strain>
    </source>
</reference>
<evidence type="ECO:0000256" key="2">
    <source>
        <dbReference type="ARBA" id="ARBA00008653"/>
    </source>
</evidence>
<dbReference type="InterPro" id="IPR041616">
    <property type="entry name" value="PheRS_beta_core"/>
</dbReference>
<evidence type="ECO:0000259" key="19">
    <source>
        <dbReference type="PROSITE" id="PS51483"/>
    </source>
</evidence>
<comment type="subcellular location">
    <subcellularLocation>
        <location evidence="1 15">Cytoplasm</location>
    </subcellularLocation>
</comment>
<dbReference type="Gene3D" id="3.30.930.10">
    <property type="entry name" value="Bira Bifunctional Protein, Domain 2"/>
    <property type="match status" value="1"/>
</dbReference>
<dbReference type="Pfam" id="PF01588">
    <property type="entry name" value="tRNA_bind"/>
    <property type="match status" value="1"/>
</dbReference>
<dbReference type="AlphaFoldDB" id="A0A380RWA8"/>
<dbReference type="HAMAP" id="MF_00283">
    <property type="entry name" value="Phe_tRNA_synth_beta1"/>
    <property type="match status" value="1"/>
</dbReference>
<dbReference type="Gene3D" id="3.50.40.10">
    <property type="entry name" value="Phenylalanyl-trna Synthetase, Chain B, domain 3"/>
    <property type="match status" value="1"/>
</dbReference>
<evidence type="ECO:0000259" key="17">
    <source>
        <dbReference type="PROSITE" id="PS50886"/>
    </source>
</evidence>
<dbReference type="EMBL" id="UHJL01000001">
    <property type="protein sequence ID" value="SUQ19840.1"/>
    <property type="molecule type" value="Genomic_DNA"/>
</dbReference>
<evidence type="ECO:0000256" key="13">
    <source>
        <dbReference type="ARBA" id="ARBA00023146"/>
    </source>
</evidence>
<evidence type="ECO:0000256" key="14">
    <source>
        <dbReference type="ARBA" id="ARBA00049255"/>
    </source>
</evidence>
<dbReference type="Gene3D" id="2.40.50.140">
    <property type="entry name" value="Nucleic acid-binding proteins"/>
    <property type="match status" value="1"/>
</dbReference>
<keyword evidence="4 15" id="KW-0963">Cytoplasm</keyword>
<evidence type="ECO:0000256" key="4">
    <source>
        <dbReference type="ARBA" id="ARBA00022490"/>
    </source>
</evidence>
<evidence type="ECO:0000256" key="11">
    <source>
        <dbReference type="ARBA" id="ARBA00022884"/>
    </source>
</evidence>
<dbReference type="GO" id="GO:0005524">
    <property type="term" value="F:ATP binding"/>
    <property type="evidence" value="ECO:0007669"/>
    <property type="project" value="UniProtKB-UniRule"/>
</dbReference>
<dbReference type="NCBIfam" id="TIGR00472">
    <property type="entry name" value="pheT_bact"/>
    <property type="match status" value="1"/>
</dbReference>
<dbReference type="GO" id="GO:0004826">
    <property type="term" value="F:phenylalanine-tRNA ligase activity"/>
    <property type="evidence" value="ECO:0007669"/>
    <property type="project" value="UniProtKB-UniRule"/>
</dbReference>
<dbReference type="SUPFAM" id="SSF46955">
    <property type="entry name" value="Putative DNA-binding domain"/>
    <property type="match status" value="1"/>
</dbReference>
<feature type="binding site" evidence="15">
    <location>
        <position position="466"/>
    </location>
    <ligand>
        <name>Mg(2+)</name>
        <dbReference type="ChEBI" id="CHEBI:18420"/>
        <note>shared with alpha subunit</note>
    </ligand>
</feature>
<keyword evidence="7 15" id="KW-0479">Metal-binding</keyword>
<feature type="domain" description="B5" evidence="19">
    <location>
        <begin position="406"/>
        <end position="482"/>
    </location>
</feature>
<dbReference type="InterPro" id="IPR002547">
    <property type="entry name" value="tRNA-bd_dom"/>
</dbReference>
<evidence type="ECO:0000259" key="18">
    <source>
        <dbReference type="PROSITE" id="PS51447"/>
    </source>
</evidence>
<dbReference type="SUPFAM" id="SSF54991">
    <property type="entry name" value="Anticodon-binding domain of PheRS"/>
    <property type="match status" value="1"/>
</dbReference>
<evidence type="ECO:0000256" key="1">
    <source>
        <dbReference type="ARBA" id="ARBA00004496"/>
    </source>
</evidence>
<evidence type="ECO:0000256" key="16">
    <source>
        <dbReference type="PROSITE-ProRule" id="PRU00209"/>
    </source>
</evidence>
<evidence type="ECO:0000256" key="15">
    <source>
        <dbReference type="HAMAP-Rule" id="MF_00283"/>
    </source>
</evidence>
<dbReference type="InterPro" id="IPR009061">
    <property type="entry name" value="DNA-bd_dom_put_sf"/>
</dbReference>
<dbReference type="InterPro" id="IPR005146">
    <property type="entry name" value="B3/B4_tRNA-bd"/>
</dbReference>
<comment type="catalytic activity">
    <reaction evidence="14 15">
        <text>tRNA(Phe) + L-phenylalanine + ATP = L-phenylalanyl-tRNA(Phe) + AMP + diphosphate + H(+)</text>
        <dbReference type="Rhea" id="RHEA:19413"/>
        <dbReference type="Rhea" id="RHEA-COMP:9668"/>
        <dbReference type="Rhea" id="RHEA-COMP:9699"/>
        <dbReference type="ChEBI" id="CHEBI:15378"/>
        <dbReference type="ChEBI" id="CHEBI:30616"/>
        <dbReference type="ChEBI" id="CHEBI:33019"/>
        <dbReference type="ChEBI" id="CHEBI:58095"/>
        <dbReference type="ChEBI" id="CHEBI:78442"/>
        <dbReference type="ChEBI" id="CHEBI:78531"/>
        <dbReference type="ChEBI" id="CHEBI:456215"/>
        <dbReference type="EC" id="6.1.1.20"/>
    </reaction>
</comment>
<dbReference type="Pfam" id="PF17759">
    <property type="entry name" value="tRNA_synthFbeta"/>
    <property type="match status" value="1"/>
</dbReference>
<dbReference type="Gene3D" id="3.30.70.380">
    <property type="entry name" value="Ferrodoxin-fold anticodon-binding domain"/>
    <property type="match status" value="1"/>
</dbReference>
<dbReference type="Proteomes" id="UP000255423">
    <property type="component" value="Unassembled WGS sequence"/>
</dbReference>
<evidence type="ECO:0000313" key="20">
    <source>
        <dbReference type="EMBL" id="SUQ19840.1"/>
    </source>
</evidence>
<dbReference type="GO" id="GO:0000049">
    <property type="term" value="F:tRNA binding"/>
    <property type="evidence" value="ECO:0007669"/>
    <property type="project" value="UniProtKB-UniRule"/>
</dbReference>
<dbReference type="PROSITE" id="PS51483">
    <property type="entry name" value="B5"/>
    <property type="match status" value="1"/>
</dbReference>
<dbReference type="InterPro" id="IPR033714">
    <property type="entry name" value="tRNA_bind_bactPheRS"/>
</dbReference>
<dbReference type="GO" id="GO:0009328">
    <property type="term" value="C:phenylalanine-tRNA ligase complex"/>
    <property type="evidence" value="ECO:0007669"/>
    <property type="project" value="TreeGrafter"/>
</dbReference>
<dbReference type="Pfam" id="PF03484">
    <property type="entry name" value="B5"/>
    <property type="match status" value="1"/>
</dbReference>
<evidence type="ECO:0000256" key="12">
    <source>
        <dbReference type="ARBA" id="ARBA00022917"/>
    </source>
</evidence>
<dbReference type="SUPFAM" id="SSF55681">
    <property type="entry name" value="Class II aaRS and biotin synthetases"/>
    <property type="match status" value="1"/>
</dbReference>
<organism evidence="20 21">
    <name type="scientific">Fibrobacter succinogenes</name>
    <name type="common">Bacteroides succinogenes</name>
    <dbReference type="NCBI Taxonomy" id="833"/>
    <lineage>
        <taxon>Bacteria</taxon>
        <taxon>Pseudomonadati</taxon>
        <taxon>Fibrobacterota</taxon>
        <taxon>Fibrobacteria</taxon>
        <taxon>Fibrobacterales</taxon>
        <taxon>Fibrobacteraceae</taxon>
        <taxon>Fibrobacter</taxon>
    </lineage>
</organism>
<keyword evidence="11 16" id="KW-0694">RNA-binding</keyword>
<dbReference type="InterPro" id="IPR036690">
    <property type="entry name" value="Fdx_antiC-bd_sf"/>
</dbReference>
<sequence length="811" mass="89841">MKVSLNWLRRHVDLPESAEDVAKALTSIGLEVEGMEEPGKVYDKLLVAKVLTCDPHPDSDHLHITTVNDGTNTIQVVCGAPNVAAGQTVVLAPIGAELPLPDGTKLKMKKSKIRGVESFGMICAEDEIGLSDDHGGIMVLDDSIPAGTPFVSLGMYDVCFELNVTPNRPDALSHRGVARELAAKFNRPLKQLAYNFKEDSEDASAAISLEVVPGCGCSRYVGRVIKDVKVEKSPAWLAKLLHAVGMNSINNVVDITNFILMDVGQPLHSFDMDQLHGNKIKVRRAVKGEHIETIDHTAHELIENDLVICDGDRPACVAGVMGGVESEIVDATKNVFLESAWFNPTVIRKQAKRLCISTDSSYRFEREIDFATQDEYSKYACAMIQEVAGGRILKGSVEYTGEDHKKENNQVTLRVARAAKVIGMEVSAEQIEKFLTGIALEVVKKDAESLTFKIPSFRPDLEREVDLIEEIARLIGFDNIPYSLPKFTMQPNELPAIEVLNRKIRKTLSAMGLHECLSLRFTSKARTEALFGPESDDRRSKPALLLNPLSEELGAVPTSLLPNLLKAVAENEKNRPGSVRLFEVAKGQFKRARKDERDPGFDESNLVALTIAGNFDTDPLNDKPKQIDFAAFKGFVQSFFKRLGLVVEFRAAAKPELFLHPGKQAEIVCNGTVLGTMGELHPNCLKANEISYETYVMEADMDKMEHESHKKIVFQPFSRQVPSTRDISIEVAKSMTHEDVLARIKALNPKNLAKITLKSIYEGEKIEAGKKNMVYSLTYQAMDRTLTDDEVNKAHNKLRDKLVQNGDIVLR</sequence>
<name>A0A380RWA8_FIBSU</name>
<dbReference type="CDD" id="cd02796">
    <property type="entry name" value="tRNA_bind_bactPheRS"/>
    <property type="match status" value="1"/>
</dbReference>
<keyword evidence="9 15" id="KW-0067">ATP-binding</keyword>
<feature type="binding site" evidence="15">
    <location>
        <position position="469"/>
    </location>
    <ligand>
        <name>Mg(2+)</name>
        <dbReference type="ChEBI" id="CHEBI:18420"/>
        <note>shared with alpha subunit</note>
    </ligand>
</feature>
<evidence type="ECO:0000256" key="3">
    <source>
        <dbReference type="ARBA" id="ARBA00011209"/>
    </source>
</evidence>
<dbReference type="SMART" id="SM00896">
    <property type="entry name" value="FDX-ACB"/>
    <property type="match status" value="1"/>
</dbReference>
<evidence type="ECO:0000256" key="9">
    <source>
        <dbReference type="ARBA" id="ARBA00022840"/>
    </source>
</evidence>
<proteinExistence type="inferred from homology"/>
<dbReference type="InterPro" id="IPR020825">
    <property type="entry name" value="Phe-tRNA_synthase-like_B3/B4"/>
</dbReference>
<keyword evidence="6 15" id="KW-0436">Ligase</keyword>
<protein>
    <recommendedName>
        <fullName evidence="15">Phenylalanine--tRNA ligase beta subunit</fullName>
        <ecNumber evidence="15">6.1.1.20</ecNumber>
    </recommendedName>
    <alternativeName>
        <fullName evidence="15">Phenylalanyl-tRNA synthetase beta subunit</fullName>
        <shortName evidence="15">PheRS</shortName>
    </alternativeName>
</protein>
<dbReference type="InterPro" id="IPR045060">
    <property type="entry name" value="Phe-tRNA-ligase_IIc_bsu"/>
</dbReference>
<dbReference type="InterPro" id="IPR012340">
    <property type="entry name" value="NA-bd_OB-fold"/>
</dbReference>
<evidence type="ECO:0000313" key="21">
    <source>
        <dbReference type="Proteomes" id="UP000255423"/>
    </source>
</evidence>
<feature type="binding site" evidence="15">
    <location>
        <position position="460"/>
    </location>
    <ligand>
        <name>Mg(2+)</name>
        <dbReference type="ChEBI" id="CHEBI:18420"/>
        <note>shared with alpha subunit</note>
    </ligand>
</feature>
<evidence type="ECO:0000256" key="6">
    <source>
        <dbReference type="ARBA" id="ARBA00022598"/>
    </source>
</evidence>
<dbReference type="PROSITE" id="PS51447">
    <property type="entry name" value="FDX_ACB"/>
    <property type="match status" value="1"/>
</dbReference>
<comment type="cofactor">
    <cofactor evidence="15">
        <name>Mg(2+)</name>
        <dbReference type="ChEBI" id="CHEBI:18420"/>
    </cofactor>
    <text evidence="15">Binds 2 magnesium ions per tetramer.</text>
</comment>
<feature type="domain" description="TRNA-binding" evidence="17">
    <location>
        <begin position="39"/>
        <end position="151"/>
    </location>
</feature>
<dbReference type="PANTHER" id="PTHR10947">
    <property type="entry name" value="PHENYLALANYL-TRNA SYNTHETASE BETA CHAIN AND LEUCINE-RICH REPEAT-CONTAINING PROTEIN 47"/>
    <property type="match status" value="1"/>
</dbReference>
<keyword evidence="5 16" id="KW-0820">tRNA-binding</keyword>
<keyword evidence="8 15" id="KW-0547">Nucleotide-binding</keyword>
<comment type="similarity">
    <text evidence="2 15">Belongs to the phenylalanyl-tRNA synthetase beta subunit family. Type 1 subfamily.</text>
</comment>
<dbReference type="RefSeq" id="WP_109572360.1">
    <property type="nucleotide sequence ID" value="NZ_UHJL01000001.1"/>
</dbReference>
<dbReference type="InterPro" id="IPR045864">
    <property type="entry name" value="aa-tRNA-synth_II/BPL/LPL"/>
</dbReference>
<accession>A0A380RWA8</accession>
<dbReference type="Pfam" id="PF03147">
    <property type="entry name" value="FDX-ACB"/>
    <property type="match status" value="1"/>
</dbReference>
<gene>
    <name evidence="15" type="primary">pheT</name>
    <name evidence="20" type="ORF">SAMN05661053_1084</name>
</gene>
<dbReference type="GO" id="GO:0000287">
    <property type="term" value="F:magnesium ion binding"/>
    <property type="evidence" value="ECO:0007669"/>
    <property type="project" value="UniProtKB-UniRule"/>
</dbReference>
<dbReference type="InterPro" id="IPR004532">
    <property type="entry name" value="Phe-tRNA-ligase_IIc_bsu_bact"/>
</dbReference>
<dbReference type="SMART" id="SM00873">
    <property type="entry name" value="B3_4"/>
    <property type="match status" value="1"/>
</dbReference>
<dbReference type="PROSITE" id="PS50886">
    <property type="entry name" value="TRBD"/>
    <property type="match status" value="1"/>
</dbReference>
<dbReference type="PANTHER" id="PTHR10947:SF0">
    <property type="entry name" value="PHENYLALANINE--TRNA LIGASE BETA SUBUNIT"/>
    <property type="match status" value="1"/>
</dbReference>
<dbReference type="NCBIfam" id="NF045760">
    <property type="entry name" value="YtpR"/>
    <property type="match status" value="1"/>
</dbReference>
<dbReference type="InterPro" id="IPR005147">
    <property type="entry name" value="tRNA_synthase_B5-dom"/>
</dbReference>
<feature type="binding site" evidence="15">
    <location>
        <position position="470"/>
    </location>
    <ligand>
        <name>Mg(2+)</name>
        <dbReference type="ChEBI" id="CHEBI:18420"/>
        <note>shared with alpha subunit</note>
    </ligand>
</feature>
<evidence type="ECO:0000256" key="5">
    <source>
        <dbReference type="ARBA" id="ARBA00022555"/>
    </source>
</evidence>
<dbReference type="GO" id="GO:0006432">
    <property type="term" value="P:phenylalanyl-tRNA aminoacylation"/>
    <property type="evidence" value="ECO:0007669"/>
    <property type="project" value="UniProtKB-UniRule"/>
</dbReference>